<evidence type="ECO:0000256" key="8">
    <source>
        <dbReference type="ARBA" id="ARBA00023136"/>
    </source>
</evidence>
<evidence type="ECO:0000256" key="1">
    <source>
        <dbReference type="ARBA" id="ARBA00006139"/>
    </source>
</evidence>
<dbReference type="NCBIfam" id="NF011369">
    <property type="entry name" value="PRK14788.1"/>
    <property type="match status" value="1"/>
</dbReference>
<dbReference type="PANTHER" id="PTHR33695:SF1">
    <property type="entry name" value="LIPOPROTEIN SIGNAL PEPTIDASE"/>
    <property type="match status" value="1"/>
</dbReference>
<evidence type="ECO:0000256" key="10">
    <source>
        <dbReference type="RuleBase" id="RU004181"/>
    </source>
</evidence>
<protein>
    <recommendedName>
        <fullName evidence="9">Lipoprotein signal peptidase</fullName>
        <ecNumber evidence="9">3.4.23.36</ecNumber>
    </recommendedName>
    <alternativeName>
        <fullName evidence="9">Prolipoprotein signal peptidase</fullName>
    </alternativeName>
    <alternativeName>
        <fullName evidence="9">Signal peptidase II</fullName>
        <shortName evidence="9">SPase II</shortName>
    </alternativeName>
</protein>
<comment type="catalytic activity">
    <reaction evidence="9">
        <text>Release of signal peptides from bacterial membrane prolipoproteins. Hydrolyzes -Xaa-Yaa-Zaa-|-(S,diacylglyceryl)Cys-, in which Xaa is hydrophobic (preferably Leu), and Yaa (Ala or Ser) and Zaa (Gly or Ala) have small, neutral side chains.</text>
        <dbReference type="EC" id="3.4.23.36"/>
    </reaction>
</comment>
<evidence type="ECO:0000256" key="5">
    <source>
        <dbReference type="ARBA" id="ARBA00022750"/>
    </source>
</evidence>
<reference evidence="12" key="1">
    <citation type="journal article" date="2019" name="Int. J. Syst. Evol. Microbiol.">
        <title>The Global Catalogue of Microorganisms (GCM) 10K type strain sequencing project: providing services to taxonomists for standard genome sequencing and annotation.</title>
        <authorList>
            <consortium name="The Broad Institute Genomics Platform"/>
            <consortium name="The Broad Institute Genome Sequencing Center for Infectious Disease"/>
            <person name="Wu L."/>
            <person name="Ma J."/>
        </authorList>
    </citation>
    <scope>NUCLEOTIDE SEQUENCE [LARGE SCALE GENOMIC DNA]</scope>
    <source>
        <strain evidence="12">CGMCC 4.7357</strain>
    </source>
</reference>
<keyword evidence="7 9" id="KW-1133">Transmembrane helix</keyword>
<dbReference type="Pfam" id="PF01252">
    <property type="entry name" value="Peptidase_A8"/>
    <property type="match status" value="1"/>
</dbReference>
<evidence type="ECO:0000256" key="3">
    <source>
        <dbReference type="ARBA" id="ARBA00022670"/>
    </source>
</evidence>
<feature type="transmembrane region" description="Helical" evidence="9">
    <location>
        <begin position="66"/>
        <end position="87"/>
    </location>
</feature>
<proteinExistence type="inferred from homology"/>
<evidence type="ECO:0000256" key="7">
    <source>
        <dbReference type="ARBA" id="ARBA00022989"/>
    </source>
</evidence>
<name>A0ABV9K5B8_9PORP</name>
<sequence>MKKLKLSQGWVVFLLILILVIIDQAIKIIVKTHMVLGEEITVTNWFRIYFIENPGMAFGITLGSKLFLTLFRIIAIGIACWVIAKIAKGVKQPFGMLLSMAAIVAGGLGNIFDSVFYGKIFSDSHGQVATLFPGNGGYGSWLHGKVVDMFYFPMIDSYFPQWMPFVGGEHFIFFSPIFNFADSCVCVGTFALILFYAKSTHKALSTLQMPHWLSKK</sequence>
<dbReference type="HAMAP" id="MF_00161">
    <property type="entry name" value="LspA"/>
    <property type="match status" value="1"/>
</dbReference>
<accession>A0ABV9K5B8</accession>
<dbReference type="InterPro" id="IPR001872">
    <property type="entry name" value="Peptidase_A8"/>
</dbReference>
<comment type="pathway">
    <text evidence="9">Protein modification; lipoprotein biosynthesis (signal peptide cleavage).</text>
</comment>
<comment type="caution">
    <text evidence="9">Lacks conserved residue(s) required for the propagation of feature annotation.</text>
</comment>
<keyword evidence="5 9" id="KW-0064">Aspartyl protease</keyword>
<dbReference type="RefSeq" id="WP_380077198.1">
    <property type="nucleotide sequence ID" value="NZ_JBHSGO010000019.1"/>
</dbReference>
<keyword evidence="4 9" id="KW-0812">Transmembrane</keyword>
<evidence type="ECO:0000313" key="11">
    <source>
        <dbReference type="EMBL" id="MFC4665239.1"/>
    </source>
</evidence>
<dbReference type="PANTHER" id="PTHR33695">
    <property type="entry name" value="LIPOPROTEIN SIGNAL PEPTIDASE"/>
    <property type="match status" value="1"/>
</dbReference>
<dbReference type="PRINTS" id="PR00781">
    <property type="entry name" value="LIPOSIGPTASE"/>
</dbReference>
<keyword evidence="8 9" id="KW-0472">Membrane</keyword>
<comment type="similarity">
    <text evidence="1 9 10">Belongs to the peptidase A8 family.</text>
</comment>
<organism evidence="11 12">
    <name type="scientific">Falsiporphyromonas endometrii</name>
    <dbReference type="NCBI Taxonomy" id="1387297"/>
    <lineage>
        <taxon>Bacteria</taxon>
        <taxon>Pseudomonadati</taxon>
        <taxon>Bacteroidota</taxon>
        <taxon>Bacteroidia</taxon>
        <taxon>Bacteroidales</taxon>
        <taxon>Porphyromonadaceae</taxon>
        <taxon>Falsiporphyromonas</taxon>
    </lineage>
</organism>
<evidence type="ECO:0000256" key="9">
    <source>
        <dbReference type="HAMAP-Rule" id="MF_00161"/>
    </source>
</evidence>
<evidence type="ECO:0000256" key="6">
    <source>
        <dbReference type="ARBA" id="ARBA00022801"/>
    </source>
</evidence>
<comment type="caution">
    <text evidence="11">The sequence shown here is derived from an EMBL/GenBank/DDBJ whole genome shotgun (WGS) entry which is preliminary data.</text>
</comment>
<comment type="subcellular location">
    <subcellularLocation>
        <location evidence="9">Cell membrane</location>
        <topology evidence="9">Multi-pass membrane protein</topology>
    </subcellularLocation>
</comment>
<dbReference type="EMBL" id="JBHSGO010000019">
    <property type="protein sequence ID" value="MFC4665239.1"/>
    <property type="molecule type" value="Genomic_DNA"/>
</dbReference>
<feature type="transmembrane region" description="Helical" evidence="9">
    <location>
        <begin position="94"/>
        <end position="112"/>
    </location>
</feature>
<keyword evidence="11" id="KW-0449">Lipoprotein</keyword>
<keyword evidence="2 9" id="KW-1003">Cell membrane</keyword>
<gene>
    <name evidence="9" type="primary">lspA</name>
    <name evidence="11" type="ORF">ACFO3G_01155</name>
</gene>
<dbReference type="EC" id="3.4.23.36" evidence="9"/>
<evidence type="ECO:0000313" key="12">
    <source>
        <dbReference type="Proteomes" id="UP001596020"/>
    </source>
</evidence>
<dbReference type="GO" id="GO:0004190">
    <property type="term" value="F:aspartic-type endopeptidase activity"/>
    <property type="evidence" value="ECO:0007669"/>
    <property type="project" value="UniProtKB-EC"/>
</dbReference>
<evidence type="ECO:0000256" key="4">
    <source>
        <dbReference type="ARBA" id="ARBA00022692"/>
    </source>
</evidence>
<evidence type="ECO:0000256" key="2">
    <source>
        <dbReference type="ARBA" id="ARBA00022475"/>
    </source>
</evidence>
<comment type="function">
    <text evidence="9">This protein specifically catalyzes the removal of signal peptides from prolipoproteins.</text>
</comment>
<feature type="active site" evidence="9">
    <location>
        <position position="182"/>
    </location>
</feature>
<feature type="active site" evidence="9">
    <location>
        <position position="148"/>
    </location>
</feature>
<keyword evidence="6 9" id="KW-0378">Hydrolase</keyword>
<keyword evidence="3 9" id="KW-0645">Protease</keyword>
<dbReference type="Proteomes" id="UP001596020">
    <property type="component" value="Unassembled WGS sequence"/>
</dbReference>
<keyword evidence="12" id="KW-1185">Reference proteome</keyword>
<feature type="transmembrane region" description="Helical" evidence="9">
    <location>
        <begin position="171"/>
        <end position="197"/>
    </location>
</feature>